<keyword evidence="2" id="KW-1185">Reference proteome</keyword>
<reference evidence="1" key="1">
    <citation type="submission" date="2022-04" db="EMBL/GenBank/DDBJ databases">
        <title>Chromosome-scale genome assembly of Holotrichia oblita Faldermann.</title>
        <authorList>
            <person name="Rongchong L."/>
        </authorList>
    </citation>
    <scope>NUCLEOTIDE SEQUENCE</scope>
    <source>
        <strain evidence="1">81SQS9</strain>
    </source>
</reference>
<comment type="caution">
    <text evidence="1">The sequence shown here is derived from an EMBL/GenBank/DDBJ whole genome shotgun (WGS) entry which is preliminary data.</text>
</comment>
<dbReference type="EMBL" id="CM043023">
    <property type="protein sequence ID" value="KAI4455372.1"/>
    <property type="molecule type" value="Genomic_DNA"/>
</dbReference>
<sequence length="167" mass="19079">MLKTSGKKCPPVQLGTTVPEVDRGCGDVLNILAVVLQKTDNELYQLGIRQGVVKTLYSRRQLTVCQQQLGIQEYALKSLQEYAVRTLVNKRENIPVSYGINQTTQSKQVKAFVKPEDLRPYPKCSQTEQTRKRRSQKSEILTSTPLKDELEAKQFELTKRLKEKLVQ</sequence>
<evidence type="ECO:0000313" key="1">
    <source>
        <dbReference type="EMBL" id="KAI4455372.1"/>
    </source>
</evidence>
<name>A0ACB9SNP9_HOLOL</name>
<evidence type="ECO:0000313" key="2">
    <source>
        <dbReference type="Proteomes" id="UP001056778"/>
    </source>
</evidence>
<organism evidence="1 2">
    <name type="scientific">Holotrichia oblita</name>
    <name type="common">Chafer beetle</name>
    <dbReference type="NCBI Taxonomy" id="644536"/>
    <lineage>
        <taxon>Eukaryota</taxon>
        <taxon>Metazoa</taxon>
        <taxon>Ecdysozoa</taxon>
        <taxon>Arthropoda</taxon>
        <taxon>Hexapoda</taxon>
        <taxon>Insecta</taxon>
        <taxon>Pterygota</taxon>
        <taxon>Neoptera</taxon>
        <taxon>Endopterygota</taxon>
        <taxon>Coleoptera</taxon>
        <taxon>Polyphaga</taxon>
        <taxon>Scarabaeiformia</taxon>
        <taxon>Scarabaeidae</taxon>
        <taxon>Melolonthinae</taxon>
        <taxon>Holotrichia</taxon>
    </lineage>
</organism>
<dbReference type="Proteomes" id="UP001056778">
    <property type="component" value="Chromosome 9"/>
</dbReference>
<accession>A0ACB9SNP9</accession>
<protein>
    <submittedName>
        <fullName evidence="1">Uncharacterized protein</fullName>
    </submittedName>
</protein>
<proteinExistence type="predicted"/>
<gene>
    <name evidence="1" type="ORF">MML48_9g00004756</name>
</gene>